<dbReference type="Gene3D" id="3.80.10.10">
    <property type="entry name" value="Ribonuclease Inhibitor"/>
    <property type="match status" value="1"/>
</dbReference>
<keyword evidence="3" id="KW-1185">Reference proteome</keyword>
<dbReference type="EMBL" id="JBBPBN010000043">
    <property type="protein sequence ID" value="KAK8997061.1"/>
    <property type="molecule type" value="Genomic_DNA"/>
</dbReference>
<comment type="caution">
    <text evidence="2">The sequence shown here is derived from an EMBL/GenBank/DDBJ whole genome shotgun (WGS) entry which is preliminary data.</text>
</comment>
<dbReference type="PANTHER" id="PTHR31900">
    <property type="entry name" value="F-BOX/RNI SUPERFAMILY PROTEIN-RELATED"/>
    <property type="match status" value="1"/>
</dbReference>
<dbReference type="InterPro" id="IPR050232">
    <property type="entry name" value="FBL13/AtMIF1-like"/>
</dbReference>
<dbReference type="SMART" id="SM00256">
    <property type="entry name" value="FBOX"/>
    <property type="match status" value="1"/>
</dbReference>
<dbReference type="Gene3D" id="1.20.1280.50">
    <property type="match status" value="1"/>
</dbReference>
<gene>
    <name evidence="2" type="ORF">V6N11_020552</name>
</gene>
<dbReference type="InterPro" id="IPR036047">
    <property type="entry name" value="F-box-like_dom_sf"/>
</dbReference>
<dbReference type="CDD" id="cd22160">
    <property type="entry name" value="F-box_AtFBL13-like"/>
    <property type="match status" value="1"/>
</dbReference>
<protein>
    <recommendedName>
        <fullName evidence="1">F-box domain-containing protein</fullName>
    </recommendedName>
</protein>
<dbReference type="PROSITE" id="PS50181">
    <property type="entry name" value="FBOX"/>
    <property type="match status" value="1"/>
</dbReference>
<evidence type="ECO:0000259" key="1">
    <source>
        <dbReference type="PROSITE" id="PS50181"/>
    </source>
</evidence>
<dbReference type="InterPro" id="IPR032675">
    <property type="entry name" value="LRR_dom_sf"/>
</dbReference>
<feature type="domain" description="F-box" evidence="1">
    <location>
        <begin position="56"/>
        <end position="103"/>
    </location>
</feature>
<dbReference type="InterPro" id="IPR053781">
    <property type="entry name" value="F-box_AtFBL13-like"/>
</dbReference>
<dbReference type="SUPFAM" id="SSF81383">
    <property type="entry name" value="F-box domain"/>
    <property type="match status" value="1"/>
</dbReference>
<dbReference type="SUPFAM" id="SSF52047">
    <property type="entry name" value="RNI-like"/>
    <property type="match status" value="1"/>
</dbReference>
<organism evidence="2 3">
    <name type="scientific">Hibiscus sabdariffa</name>
    <name type="common">roselle</name>
    <dbReference type="NCBI Taxonomy" id="183260"/>
    <lineage>
        <taxon>Eukaryota</taxon>
        <taxon>Viridiplantae</taxon>
        <taxon>Streptophyta</taxon>
        <taxon>Embryophyta</taxon>
        <taxon>Tracheophyta</taxon>
        <taxon>Spermatophyta</taxon>
        <taxon>Magnoliopsida</taxon>
        <taxon>eudicotyledons</taxon>
        <taxon>Gunneridae</taxon>
        <taxon>Pentapetalae</taxon>
        <taxon>rosids</taxon>
        <taxon>malvids</taxon>
        <taxon>Malvales</taxon>
        <taxon>Malvaceae</taxon>
        <taxon>Malvoideae</taxon>
        <taxon>Hibiscus</taxon>
    </lineage>
</organism>
<evidence type="ECO:0000313" key="2">
    <source>
        <dbReference type="EMBL" id="KAK8997061.1"/>
    </source>
</evidence>
<dbReference type="InterPro" id="IPR055411">
    <property type="entry name" value="LRR_FXL15/At3g58940/PEG3-like"/>
</dbReference>
<sequence>MPALETLVEMANARSEMPNATGRRFPFSFPRLTSSPKFAWTYGLMGRQSRAKKHGLDRISSLPDKILCQILSLLPIKDAVQTSALSTRWRYLFASMRSLTLDFCYPDHRKEFKRFIDRLFNFPNRAEDLNCFRVTGLSWKNDSTRLYRWICDALNRHVKEIVIHCNIKVHLLLPVHLFTCESLVTLDLDVCVRMKFPSDVCLPNLTNLNLRNMIICGDPTDFCLLNLKTLNLWDIKLLSDVSIIEELISTCPVLEELDMKLEEWPGDTSELSIHSPSLKELVLDVGEVRDGDDSNRVVAINTPNLVLFKYVGLIDEGLRLNIMNSLVHATITPPI</sequence>
<reference evidence="2 3" key="1">
    <citation type="journal article" date="2024" name="G3 (Bethesda)">
        <title>Genome assembly of Hibiscus sabdariffa L. provides insights into metabolisms of medicinal natural products.</title>
        <authorList>
            <person name="Kim T."/>
        </authorList>
    </citation>
    <scope>NUCLEOTIDE SEQUENCE [LARGE SCALE GENOMIC DNA]</scope>
    <source>
        <strain evidence="2">TK-2024</strain>
        <tissue evidence="2">Old leaves</tissue>
    </source>
</reference>
<name>A0ABR2Q8R4_9ROSI</name>
<dbReference type="PANTHER" id="PTHR31900:SF30">
    <property type="entry name" value="SUPERFAMILY PROTEIN, PUTATIVE-RELATED"/>
    <property type="match status" value="1"/>
</dbReference>
<dbReference type="InterPro" id="IPR001810">
    <property type="entry name" value="F-box_dom"/>
</dbReference>
<dbReference type="Pfam" id="PF24758">
    <property type="entry name" value="LRR_At5g56370"/>
    <property type="match status" value="1"/>
</dbReference>
<proteinExistence type="predicted"/>
<dbReference type="Pfam" id="PF00646">
    <property type="entry name" value="F-box"/>
    <property type="match status" value="1"/>
</dbReference>
<evidence type="ECO:0000313" key="3">
    <source>
        <dbReference type="Proteomes" id="UP001396334"/>
    </source>
</evidence>
<accession>A0ABR2Q8R4</accession>
<dbReference type="Proteomes" id="UP001396334">
    <property type="component" value="Unassembled WGS sequence"/>
</dbReference>